<evidence type="ECO:0000256" key="5">
    <source>
        <dbReference type="PROSITE-ProRule" id="PRU01248"/>
    </source>
</evidence>
<evidence type="ECO:0000256" key="3">
    <source>
        <dbReference type="ARBA" id="ARBA00023125"/>
    </source>
</evidence>
<evidence type="ECO:0000313" key="8">
    <source>
        <dbReference type="EMBL" id="PWB98187.1"/>
    </source>
</evidence>
<dbReference type="GO" id="GO:0006310">
    <property type="term" value="P:DNA recombination"/>
    <property type="evidence" value="ECO:0007669"/>
    <property type="project" value="UniProtKB-KW"/>
</dbReference>
<organism evidence="8 9">
    <name type="scientific">Homoserinimonas hongtaonis</name>
    <dbReference type="NCBI Taxonomy" id="2079791"/>
    <lineage>
        <taxon>Bacteria</taxon>
        <taxon>Bacillati</taxon>
        <taxon>Actinomycetota</taxon>
        <taxon>Actinomycetes</taxon>
        <taxon>Micrococcales</taxon>
        <taxon>Microbacteriaceae</taxon>
        <taxon>Homoserinimonas</taxon>
    </lineage>
</organism>
<dbReference type="GO" id="GO:0015074">
    <property type="term" value="P:DNA integration"/>
    <property type="evidence" value="ECO:0007669"/>
    <property type="project" value="UniProtKB-KW"/>
</dbReference>
<dbReference type="Pfam" id="PF02899">
    <property type="entry name" value="Phage_int_SAM_1"/>
    <property type="match status" value="1"/>
</dbReference>
<proteinExistence type="inferred from homology"/>
<evidence type="ECO:0008006" key="10">
    <source>
        <dbReference type="Google" id="ProtNLM"/>
    </source>
</evidence>
<keyword evidence="2" id="KW-0229">DNA integration</keyword>
<dbReference type="InterPro" id="IPR010998">
    <property type="entry name" value="Integrase_recombinase_N"/>
</dbReference>
<dbReference type="PROSITE" id="PS51898">
    <property type="entry name" value="TYR_RECOMBINASE"/>
    <property type="match status" value="1"/>
</dbReference>
<dbReference type="Gene3D" id="1.10.443.10">
    <property type="entry name" value="Intergrase catalytic core"/>
    <property type="match status" value="1"/>
</dbReference>
<dbReference type="PROSITE" id="PS51900">
    <property type="entry name" value="CB"/>
    <property type="match status" value="1"/>
</dbReference>
<evidence type="ECO:0000259" key="7">
    <source>
        <dbReference type="PROSITE" id="PS51900"/>
    </source>
</evidence>
<dbReference type="Pfam" id="PF00589">
    <property type="entry name" value="Phage_integrase"/>
    <property type="match status" value="1"/>
</dbReference>
<name>A0A2U1T2V2_9MICO</name>
<dbReference type="InterPro" id="IPR004107">
    <property type="entry name" value="Integrase_SAM-like_N"/>
</dbReference>
<gene>
    <name evidence="8" type="ORF">DF220_10365</name>
</gene>
<evidence type="ECO:0000313" key="9">
    <source>
        <dbReference type="Proteomes" id="UP000244978"/>
    </source>
</evidence>
<evidence type="ECO:0000256" key="1">
    <source>
        <dbReference type="ARBA" id="ARBA00008857"/>
    </source>
</evidence>
<reference evidence="9" key="1">
    <citation type="submission" date="2018-04" db="EMBL/GenBank/DDBJ databases">
        <authorList>
            <person name="Liu S."/>
            <person name="Wang Z."/>
            <person name="Li J."/>
        </authorList>
    </citation>
    <scope>NUCLEOTIDE SEQUENCE [LARGE SCALE GENOMIC DNA]</scope>
    <source>
        <strain evidence="9">S1194</strain>
    </source>
</reference>
<dbReference type="InterPro" id="IPR050090">
    <property type="entry name" value="Tyrosine_recombinase_XerCD"/>
</dbReference>
<dbReference type="AlphaFoldDB" id="A0A2U1T2V2"/>
<evidence type="ECO:0000256" key="2">
    <source>
        <dbReference type="ARBA" id="ARBA00022908"/>
    </source>
</evidence>
<dbReference type="EMBL" id="QEEX01000001">
    <property type="protein sequence ID" value="PWB98187.1"/>
    <property type="molecule type" value="Genomic_DNA"/>
</dbReference>
<dbReference type="InterPro" id="IPR044068">
    <property type="entry name" value="CB"/>
</dbReference>
<keyword evidence="4" id="KW-0233">DNA recombination</keyword>
<dbReference type="PANTHER" id="PTHR30349">
    <property type="entry name" value="PHAGE INTEGRASE-RELATED"/>
    <property type="match status" value="1"/>
</dbReference>
<keyword evidence="9" id="KW-1185">Reference proteome</keyword>
<feature type="domain" description="Tyr recombinase" evidence="6">
    <location>
        <begin position="157"/>
        <end position="347"/>
    </location>
</feature>
<dbReference type="Gene3D" id="1.10.150.130">
    <property type="match status" value="1"/>
</dbReference>
<evidence type="ECO:0000256" key="4">
    <source>
        <dbReference type="ARBA" id="ARBA00023172"/>
    </source>
</evidence>
<dbReference type="InterPro" id="IPR011010">
    <property type="entry name" value="DNA_brk_join_enz"/>
</dbReference>
<sequence>MARAVQVKTDEGWAVVDSRGVPIREVTPFLRHLAAVEMSPNTVRGYAFDLAHFYSFLHVEGRMWTSVNNETLGKFIKYMRTPSQALVRPSNPEGRRATASVNRAMAAVVSFARFLHDITNDQVYLVLLRSARARKNRQSEHGEMIPIVGPRLREARPTLNVLDDLAIARVIDATSNLRDRFLLSLLDETGMRIGQALLLRHSDIGIPRASIRIAKCDASGLPTEARNKSYNFAVIPVSAGLIRLYAAYMHSEYKYLDSDFVFVNLWAGSYGKPLSYRSVEQLVGRLQKKTGVVGWSAHTFRHSFVTRLLSRGVPIETVSYLVNHSSLQTTLGIYSHLDVDTVRQQLIGAGAWDRG</sequence>
<dbReference type="RefSeq" id="WP_108997944.1">
    <property type="nucleotide sequence ID" value="NZ_QEEX01000001.1"/>
</dbReference>
<dbReference type="SUPFAM" id="SSF56349">
    <property type="entry name" value="DNA breaking-rejoining enzymes"/>
    <property type="match status" value="1"/>
</dbReference>
<keyword evidence="3 5" id="KW-0238">DNA-binding</keyword>
<dbReference type="InterPro" id="IPR002104">
    <property type="entry name" value="Integrase_catalytic"/>
</dbReference>
<dbReference type="Proteomes" id="UP000244978">
    <property type="component" value="Unassembled WGS sequence"/>
</dbReference>
<feature type="domain" description="Core-binding (CB)" evidence="7">
    <location>
        <begin position="20"/>
        <end position="116"/>
    </location>
</feature>
<comment type="caution">
    <text evidence="8">The sequence shown here is derived from an EMBL/GenBank/DDBJ whole genome shotgun (WGS) entry which is preliminary data.</text>
</comment>
<dbReference type="InterPro" id="IPR013762">
    <property type="entry name" value="Integrase-like_cat_sf"/>
</dbReference>
<evidence type="ECO:0000259" key="6">
    <source>
        <dbReference type="PROSITE" id="PS51898"/>
    </source>
</evidence>
<accession>A0A2U1T2V2</accession>
<dbReference type="GO" id="GO:0003677">
    <property type="term" value="F:DNA binding"/>
    <property type="evidence" value="ECO:0007669"/>
    <property type="project" value="UniProtKB-UniRule"/>
</dbReference>
<protein>
    <recommendedName>
        <fullName evidence="10">Integrase</fullName>
    </recommendedName>
</protein>
<dbReference type="PANTHER" id="PTHR30349:SF41">
    <property type="entry name" value="INTEGRASE_RECOMBINASE PROTEIN MJ0367-RELATED"/>
    <property type="match status" value="1"/>
</dbReference>
<comment type="similarity">
    <text evidence="1">Belongs to the 'phage' integrase family.</text>
</comment>